<protein>
    <submittedName>
        <fullName evidence="2">Uncharacterized protein</fullName>
    </submittedName>
</protein>
<evidence type="ECO:0000256" key="1">
    <source>
        <dbReference type="SAM" id="SignalP"/>
    </source>
</evidence>
<dbReference type="Proteomes" id="UP001162162">
    <property type="component" value="Unassembled WGS sequence"/>
</dbReference>
<feature type="signal peptide" evidence="1">
    <location>
        <begin position="1"/>
        <end position="19"/>
    </location>
</feature>
<reference evidence="2" key="1">
    <citation type="journal article" date="2023" name="Insect Mol. Biol.">
        <title>Genome sequencing provides insights into the evolution of gene families encoding plant cell wall-degrading enzymes in longhorned beetles.</title>
        <authorList>
            <person name="Shin N.R."/>
            <person name="Okamura Y."/>
            <person name="Kirsch R."/>
            <person name="Pauchet Y."/>
        </authorList>
    </citation>
    <scope>NUCLEOTIDE SEQUENCE</scope>
    <source>
        <strain evidence="2">AMC_N1</strain>
    </source>
</reference>
<gene>
    <name evidence="2" type="ORF">NQ318_019500</name>
</gene>
<keyword evidence="3" id="KW-1185">Reference proteome</keyword>
<name>A0AAV8XYY4_9CUCU</name>
<dbReference type="EMBL" id="JAPWTK010000273">
    <property type="protein sequence ID" value="KAJ8943893.1"/>
    <property type="molecule type" value="Genomic_DNA"/>
</dbReference>
<evidence type="ECO:0000313" key="3">
    <source>
        <dbReference type="Proteomes" id="UP001162162"/>
    </source>
</evidence>
<keyword evidence="1" id="KW-0732">Signal</keyword>
<organism evidence="2 3">
    <name type="scientific">Aromia moschata</name>
    <dbReference type="NCBI Taxonomy" id="1265417"/>
    <lineage>
        <taxon>Eukaryota</taxon>
        <taxon>Metazoa</taxon>
        <taxon>Ecdysozoa</taxon>
        <taxon>Arthropoda</taxon>
        <taxon>Hexapoda</taxon>
        <taxon>Insecta</taxon>
        <taxon>Pterygota</taxon>
        <taxon>Neoptera</taxon>
        <taxon>Endopterygota</taxon>
        <taxon>Coleoptera</taxon>
        <taxon>Polyphaga</taxon>
        <taxon>Cucujiformia</taxon>
        <taxon>Chrysomeloidea</taxon>
        <taxon>Cerambycidae</taxon>
        <taxon>Cerambycinae</taxon>
        <taxon>Callichromatini</taxon>
        <taxon>Aromia</taxon>
    </lineage>
</organism>
<dbReference type="AlphaFoldDB" id="A0AAV8XYY4"/>
<proteinExistence type="predicted"/>
<comment type="caution">
    <text evidence="2">The sequence shown here is derived from an EMBL/GenBank/DDBJ whole genome shotgun (WGS) entry which is preliminary data.</text>
</comment>
<accession>A0AAV8XYY4</accession>
<feature type="chain" id="PRO_5043350514" evidence="1">
    <location>
        <begin position="20"/>
        <end position="126"/>
    </location>
</feature>
<sequence>MLSISKLIVIMCLYNGLAAVDYLQCTDHVFIKFENKSMFNLICLELFGTAEVCIYHVVNNNPTTLTKLDLVKIQQIPNLGHPTVALVPVEAASFRFFFQIHGSLSRLMRIVKKTQGVDFCTYLLYM</sequence>
<evidence type="ECO:0000313" key="2">
    <source>
        <dbReference type="EMBL" id="KAJ8943893.1"/>
    </source>
</evidence>